<feature type="domain" description="Ig-like" evidence="6">
    <location>
        <begin position="261"/>
        <end position="338"/>
    </location>
</feature>
<keyword evidence="3" id="KW-0472">Membrane</keyword>
<gene>
    <name evidence="7" type="ORF">XELAEV_18040629mg</name>
</gene>
<evidence type="ECO:0000256" key="5">
    <source>
        <dbReference type="SAM" id="SignalP"/>
    </source>
</evidence>
<dbReference type="CDD" id="cd00096">
    <property type="entry name" value="Ig"/>
    <property type="match status" value="1"/>
</dbReference>
<feature type="signal peptide" evidence="5">
    <location>
        <begin position="1"/>
        <end position="19"/>
    </location>
</feature>
<dbReference type="InterPro" id="IPR015631">
    <property type="entry name" value="CD2/SLAM_rcpt"/>
</dbReference>
<evidence type="ECO:0000313" key="8">
    <source>
        <dbReference type="Proteomes" id="UP000694892"/>
    </source>
</evidence>
<evidence type="ECO:0000256" key="3">
    <source>
        <dbReference type="ARBA" id="ARBA00023136"/>
    </source>
</evidence>
<dbReference type="Gene3D" id="2.60.40.10">
    <property type="entry name" value="Immunoglobulins"/>
    <property type="match status" value="3"/>
</dbReference>
<sequence>MIPLYRSLLLFILLKCIFPEMNLFFSWASGSMIFWEDLCHSEIHISVREGGDVILPVNKLKNGTFYWQYDNGFTFLEIAKTEAGGKIWDIEDQFRGRLSSTENGSLIITNVTMKDRQNYFEWPEVWTDCIQKYFLLISSNFPEKNPIVRHKESIVAQYFCVPGIEISVGEGEEVILPVLSGETFDWRFDNGYQYKQFAKTEAGGKIWDIKDQFRGRLSSTENGSLIITNVTMNDPPTYVKWLDQSQWPDCIQKYYLRVYKPLEAEDILIHHNITGKGTCNITLTCAVTQSQVTVSWDETNQRDTEVEGDTLHIYNVKSTVTYTCTAQNPISRTSKSINPWHLCYKGAEPTGASSATVASINENVLKENQIRKDQVVLKENQIMKDQGVQDPDLGKI</sequence>
<evidence type="ECO:0000313" key="7">
    <source>
        <dbReference type="EMBL" id="OCT69314.1"/>
    </source>
</evidence>
<dbReference type="SUPFAM" id="SSF48726">
    <property type="entry name" value="Immunoglobulin"/>
    <property type="match status" value="2"/>
</dbReference>
<evidence type="ECO:0000256" key="4">
    <source>
        <dbReference type="ARBA" id="ARBA00023180"/>
    </source>
</evidence>
<dbReference type="InterPro" id="IPR013783">
    <property type="entry name" value="Ig-like_fold"/>
</dbReference>
<name>A0A974C9Z1_XENLA</name>
<evidence type="ECO:0000256" key="1">
    <source>
        <dbReference type="ARBA" id="ARBA00004370"/>
    </source>
</evidence>
<dbReference type="PROSITE" id="PS50835">
    <property type="entry name" value="IG_LIKE"/>
    <property type="match status" value="1"/>
</dbReference>
<feature type="chain" id="PRO_5037608214" description="Ig-like domain-containing protein" evidence="5">
    <location>
        <begin position="20"/>
        <end position="396"/>
    </location>
</feature>
<evidence type="ECO:0000259" key="6">
    <source>
        <dbReference type="PROSITE" id="PS50835"/>
    </source>
</evidence>
<keyword evidence="4" id="KW-0325">Glycoprotein</keyword>
<dbReference type="GO" id="GO:0016020">
    <property type="term" value="C:membrane"/>
    <property type="evidence" value="ECO:0007669"/>
    <property type="project" value="UniProtKB-SubCell"/>
</dbReference>
<accession>A0A974C9Z1</accession>
<dbReference type="InterPro" id="IPR007110">
    <property type="entry name" value="Ig-like_dom"/>
</dbReference>
<dbReference type="Proteomes" id="UP000694892">
    <property type="component" value="Chromosome 8L"/>
</dbReference>
<evidence type="ECO:0000256" key="2">
    <source>
        <dbReference type="ARBA" id="ARBA00022729"/>
    </source>
</evidence>
<reference evidence="8" key="1">
    <citation type="journal article" date="2016" name="Nature">
        <title>Genome evolution in the allotetraploid frog Xenopus laevis.</title>
        <authorList>
            <person name="Session A.M."/>
            <person name="Uno Y."/>
            <person name="Kwon T."/>
            <person name="Chapman J.A."/>
            <person name="Toyoda A."/>
            <person name="Takahashi S."/>
            <person name="Fukui A."/>
            <person name="Hikosaka A."/>
            <person name="Suzuki A."/>
            <person name="Kondo M."/>
            <person name="van Heeringen S.J."/>
            <person name="Quigley I."/>
            <person name="Heinz S."/>
            <person name="Ogino H."/>
            <person name="Ochi H."/>
            <person name="Hellsten U."/>
            <person name="Lyons J.B."/>
            <person name="Simakov O."/>
            <person name="Putnam N."/>
            <person name="Stites J."/>
            <person name="Kuroki Y."/>
            <person name="Tanaka T."/>
            <person name="Michiue T."/>
            <person name="Watanabe M."/>
            <person name="Bogdanovic O."/>
            <person name="Lister R."/>
            <person name="Georgiou G."/>
            <person name="Paranjpe S.S."/>
            <person name="van Kruijsbergen I."/>
            <person name="Shu S."/>
            <person name="Carlson J."/>
            <person name="Kinoshita T."/>
            <person name="Ohta Y."/>
            <person name="Mawaribuchi S."/>
            <person name="Jenkins J."/>
            <person name="Grimwood J."/>
            <person name="Schmutz J."/>
            <person name="Mitros T."/>
            <person name="Mozaffari S.V."/>
            <person name="Suzuki Y."/>
            <person name="Haramoto Y."/>
            <person name="Yamamoto T.S."/>
            <person name="Takagi C."/>
            <person name="Heald R."/>
            <person name="Miller K."/>
            <person name="Haudenschild C."/>
            <person name="Kitzman J."/>
            <person name="Nakayama T."/>
            <person name="Izutsu Y."/>
            <person name="Robert J."/>
            <person name="Fortriede J."/>
            <person name="Burns K."/>
            <person name="Lotay V."/>
            <person name="Karimi K."/>
            <person name="Yasuoka Y."/>
            <person name="Dichmann D.S."/>
            <person name="Flajnik M.F."/>
            <person name="Houston D.W."/>
            <person name="Shendure J."/>
            <person name="DuPasquier L."/>
            <person name="Vize P.D."/>
            <person name="Zorn A.M."/>
            <person name="Ito M."/>
            <person name="Marcotte E.M."/>
            <person name="Wallingford J.B."/>
            <person name="Ito Y."/>
            <person name="Asashima M."/>
            <person name="Ueno N."/>
            <person name="Matsuda Y."/>
            <person name="Veenstra G.J."/>
            <person name="Fujiyama A."/>
            <person name="Harland R.M."/>
            <person name="Taira M."/>
            <person name="Rokhsar D.S."/>
        </authorList>
    </citation>
    <scope>NUCLEOTIDE SEQUENCE [LARGE SCALE GENOMIC DNA]</scope>
    <source>
        <strain evidence="8">J</strain>
    </source>
</reference>
<protein>
    <recommendedName>
        <fullName evidence="6">Ig-like domain-containing protein</fullName>
    </recommendedName>
</protein>
<dbReference type="EMBL" id="CM004480">
    <property type="protein sequence ID" value="OCT69314.1"/>
    <property type="molecule type" value="Genomic_DNA"/>
</dbReference>
<keyword evidence="2 5" id="KW-0732">Signal</keyword>
<comment type="subcellular location">
    <subcellularLocation>
        <location evidence="1">Membrane</location>
    </subcellularLocation>
</comment>
<dbReference type="AlphaFoldDB" id="A0A974C9Z1"/>
<dbReference type="PANTHER" id="PTHR12080:SF120">
    <property type="match status" value="1"/>
</dbReference>
<dbReference type="OMA" id="DCIQKYF"/>
<organism evidence="7 8">
    <name type="scientific">Xenopus laevis</name>
    <name type="common">African clawed frog</name>
    <dbReference type="NCBI Taxonomy" id="8355"/>
    <lineage>
        <taxon>Eukaryota</taxon>
        <taxon>Metazoa</taxon>
        <taxon>Chordata</taxon>
        <taxon>Craniata</taxon>
        <taxon>Vertebrata</taxon>
        <taxon>Euteleostomi</taxon>
        <taxon>Amphibia</taxon>
        <taxon>Batrachia</taxon>
        <taxon>Anura</taxon>
        <taxon>Pipoidea</taxon>
        <taxon>Pipidae</taxon>
        <taxon>Xenopodinae</taxon>
        <taxon>Xenopus</taxon>
        <taxon>Xenopus</taxon>
    </lineage>
</organism>
<proteinExistence type="predicted"/>
<dbReference type="InterPro" id="IPR036179">
    <property type="entry name" value="Ig-like_dom_sf"/>
</dbReference>
<dbReference type="PANTHER" id="PTHR12080">
    <property type="entry name" value="SIGNALING LYMPHOCYTIC ACTIVATION MOLECULE"/>
    <property type="match status" value="1"/>
</dbReference>